<accession>A0A3S1JIW5</accession>
<dbReference type="AlphaFoldDB" id="A0A3S1JIW5"/>
<organism evidence="1 2">
    <name type="scientific">Chitinophaga solisilvae</name>
    <dbReference type="NCBI Taxonomy" id="1233460"/>
    <lineage>
        <taxon>Bacteria</taxon>
        <taxon>Pseudomonadati</taxon>
        <taxon>Bacteroidota</taxon>
        <taxon>Chitinophagia</taxon>
        <taxon>Chitinophagales</taxon>
        <taxon>Chitinophagaceae</taxon>
        <taxon>Chitinophaga</taxon>
    </lineage>
</organism>
<name>A0A3S1JIW5_9BACT</name>
<gene>
    <name evidence="1" type="ORF">ECE50_028150</name>
</gene>
<reference evidence="1" key="1">
    <citation type="submission" date="2020-05" db="EMBL/GenBank/DDBJ databases">
        <title>Chitinophaga laudate sp. nov., isolated from a tropical peat swamp.</title>
        <authorList>
            <person name="Goh C.B.S."/>
            <person name="Lee M.S."/>
            <person name="Parimannan S."/>
            <person name="Pasbakhsh P."/>
            <person name="Yule C.M."/>
            <person name="Rajandas H."/>
            <person name="Loke S."/>
            <person name="Croft L."/>
            <person name="Tan J.B.L."/>
        </authorList>
    </citation>
    <scope>NUCLEOTIDE SEQUENCE</scope>
    <source>
        <strain evidence="1">Mgbs1</strain>
    </source>
</reference>
<proteinExistence type="predicted"/>
<keyword evidence="2" id="KW-1185">Reference proteome</keyword>
<dbReference type="OrthoDB" id="9796085at2"/>
<dbReference type="Proteomes" id="UP000281028">
    <property type="component" value="Unassembled WGS sequence"/>
</dbReference>
<evidence type="ECO:0000313" key="2">
    <source>
        <dbReference type="Proteomes" id="UP000281028"/>
    </source>
</evidence>
<evidence type="ECO:0000313" key="1">
    <source>
        <dbReference type="EMBL" id="NSL90728.1"/>
    </source>
</evidence>
<comment type="caution">
    <text evidence="1">The sequence shown here is derived from an EMBL/GenBank/DDBJ whole genome shotgun (WGS) entry which is preliminary data.</text>
</comment>
<sequence length="71" mass="8274">MHKRVKFDFHISFTNGGHLNGEDFRLDIPGDDISDRDLADYIVADMRLLMVGEVRIFNKEIISEAHKRKTE</sequence>
<dbReference type="EMBL" id="RIAR02000001">
    <property type="protein sequence ID" value="NSL90728.1"/>
    <property type="molecule type" value="Genomic_DNA"/>
</dbReference>
<protein>
    <submittedName>
        <fullName evidence="1">Cyclase</fullName>
    </submittedName>
</protein>